<dbReference type="VEuPathDB" id="FungiDB:I7I51_08594"/>
<proteinExistence type="predicted"/>
<reference evidence="1" key="1">
    <citation type="submission" date="2021-01" db="EMBL/GenBank/DDBJ databases">
        <title>Chromosome-level genome assembly of a human fungal pathogen reveals clustering of transcriptionally co-regulated genes.</title>
        <authorList>
            <person name="Voorhies M."/>
            <person name="Cohen S."/>
            <person name="Shea T.P."/>
            <person name="Petrus S."/>
            <person name="Munoz J.F."/>
            <person name="Poplawski S."/>
            <person name="Goldman W.E."/>
            <person name="Michael T."/>
            <person name="Cuomo C.A."/>
            <person name="Sil A."/>
            <person name="Beyhan S."/>
        </authorList>
    </citation>
    <scope>NUCLEOTIDE SEQUENCE</scope>
    <source>
        <strain evidence="1">WU24</strain>
    </source>
</reference>
<evidence type="ECO:0000313" key="2">
    <source>
        <dbReference type="Proteomes" id="UP000663671"/>
    </source>
</evidence>
<organism evidence="1 2">
    <name type="scientific">Ajellomyces capsulatus</name>
    <name type="common">Darling's disease fungus</name>
    <name type="synonym">Histoplasma capsulatum</name>
    <dbReference type="NCBI Taxonomy" id="5037"/>
    <lineage>
        <taxon>Eukaryota</taxon>
        <taxon>Fungi</taxon>
        <taxon>Dikarya</taxon>
        <taxon>Ascomycota</taxon>
        <taxon>Pezizomycotina</taxon>
        <taxon>Eurotiomycetes</taxon>
        <taxon>Eurotiomycetidae</taxon>
        <taxon>Onygenales</taxon>
        <taxon>Ajellomycetaceae</taxon>
        <taxon>Histoplasma</taxon>
    </lineage>
</organism>
<sequence>MATGELLTLCFYDQNSFGCLYLYVSTNNERNAYQYDVEHPQSMFLPFHASTVACIVSKSVQQQYACGKLSDKQTPYPPNIRDKSSIFHIRVCVGTIRQCTTWATKLEWFIAQGGEAGENYNINFSSALTFTYRQLVLSNGTVNVAWIVSAQKLLRACVY</sequence>
<dbReference type="EMBL" id="CP069109">
    <property type="protein sequence ID" value="QSS59162.1"/>
    <property type="molecule type" value="Genomic_DNA"/>
</dbReference>
<protein>
    <submittedName>
        <fullName evidence="1">Uncharacterized protein</fullName>
    </submittedName>
</protein>
<name>A0A8A1M3Y8_AJECA</name>
<dbReference type="Proteomes" id="UP000663671">
    <property type="component" value="Chromosome 2"/>
</dbReference>
<evidence type="ECO:0000313" key="1">
    <source>
        <dbReference type="EMBL" id="QSS59162.1"/>
    </source>
</evidence>
<dbReference type="AlphaFoldDB" id="A0A8A1M3Y8"/>
<accession>A0A8A1M3Y8</accession>
<gene>
    <name evidence="1" type="ORF">I7I51_08594</name>
</gene>